<dbReference type="OrthoDB" id="5424209at2759"/>
<protein>
    <submittedName>
        <fullName evidence="2">Uncharacterized protein</fullName>
    </submittedName>
</protein>
<comment type="caution">
    <text evidence="2">The sequence shown here is derived from an EMBL/GenBank/DDBJ whole genome shotgun (WGS) entry which is preliminary data.</text>
</comment>
<name>A0A395NNH5_TRIAR</name>
<gene>
    <name evidence="2" type="ORF">TARUN_4699</name>
</gene>
<dbReference type="AlphaFoldDB" id="A0A395NNH5"/>
<feature type="compositionally biased region" description="Polar residues" evidence="1">
    <location>
        <begin position="174"/>
        <end position="183"/>
    </location>
</feature>
<feature type="region of interest" description="Disordered" evidence="1">
    <location>
        <begin position="159"/>
        <end position="183"/>
    </location>
</feature>
<evidence type="ECO:0000313" key="3">
    <source>
        <dbReference type="Proteomes" id="UP000266272"/>
    </source>
</evidence>
<sequence>MQQVASPMRPTEEERQLYYYGLPSCPKLVARSSTHVWVNPQRPGPTTYVGVANMYPKTLRPVGRHQVLHQLWNDAASSLRVQILAAVSMADWTAIDILRVGVNEEFRITLMVAVSPDTLSWRAGYDIALRCKSILEAHDVHGVHCEIRESVVSFCTEADSTTNSTTNSRTDSTMNPTMDSPTTSTIMTEYAPKKSATFQLSSAQIPAQDDFAGMYADMSDCLGTKIAMKHMDFLAGTKGLYLSLPPSSTGGEPRILAMTCRHVVIDAEKEGLKTYHRQESGGFKEVIQIDQPTYMDTVKYLRKQATGSRNDADEYSRLGEDKYADSLEDVVRSAMTLEGAMAPFEAASSRVFGQLLFSPEFAYATDPSRGTKWLRDWALIELLPNCHQAPLRSIKNKVYIGTRSKFKELAREGKAGWEGLPEPKCPPVIDGCIELQRVVVPMDEIFKPTHTAKYFDEPAMFVAKYGARGGLTLGLGNTLKSVVRHVNNVDGTRSSTSEEWAIISVNGAFDRQAAFSKRGDSGSCVWDMERRPAGIIGAGCNMNGMNDITYAQPLERLIRDIKAHTFDVSLV</sequence>
<organism evidence="2 3">
    <name type="scientific">Trichoderma arundinaceum</name>
    <dbReference type="NCBI Taxonomy" id="490622"/>
    <lineage>
        <taxon>Eukaryota</taxon>
        <taxon>Fungi</taxon>
        <taxon>Dikarya</taxon>
        <taxon>Ascomycota</taxon>
        <taxon>Pezizomycotina</taxon>
        <taxon>Sordariomycetes</taxon>
        <taxon>Hypocreomycetidae</taxon>
        <taxon>Hypocreales</taxon>
        <taxon>Hypocreaceae</taxon>
        <taxon>Trichoderma</taxon>
    </lineage>
</organism>
<feature type="compositionally biased region" description="Low complexity" evidence="1">
    <location>
        <begin position="159"/>
        <end position="173"/>
    </location>
</feature>
<keyword evidence="3" id="KW-1185">Reference proteome</keyword>
<proteinExistence type="predicted"/>
<dbReference type="EMBL" id="PXOA01000277">
    <property type="protein sequence ID" value="RFU77549.1"/>
    <property type="molecule type" value="Genomic_DNA"/>
</dbReference>
<evidence type="ECO:0000256" key="1">
    <source>
        <dbReference type="SAM" id="MobiDB-lite"/>
    </source>
</evidence>
<evidence type="ECO:0000313" key="2">
    <source>
        <dbReference type="EMBL" id="RFU77549.1"/>
    </source>
</evidence>
<dbReference type="Proteomes" id="UP000266272">
    <property type="component" value="Unassembled WGS sequence"/>
</dbReference>
<dbReference type="STRING" id="490622.A0A395NNH5"/>
<reference evidence="2 3" key="1">
    <citation type="journal article" date="2018" name="PLoS Pathog.">
        <title>Evolution of structural diversity of trichothecenes, a family of toxins produced by plant pathogenic and entomopathogenic fungi.</title>
        <authorList>
            <person name="Proctor R.H."/>
            <person name="McCormick S.P."/>
            <person name="Kim H.S."/>
            <person name="Cardoza R.E."/>
            <person name="Stanley A.M."/>
            <person name="Lindo L."/>
            <person name="Kelly A."/>
            <person name="Brown D.W."/>
            <person name="Lee T."/>
            <person name="Vaughan M.M."/>
            <person name="Alexander N.J."/>
            <person name="Busman M."/>
            <person name="Gutierrez S."/>
        </authorList>
    </citation>
    <scope>NUCLEOTIDE SEQUENCE [LARGE SCALE GENOMIC DNA]</scope>
    <source>
        <strain evidence="2 3">IBT 40837</strain>
    </source>
</reference>
<accession>A0A395NNH5</accession>